<name>A0ABY4M7Y7_9ACTN</name>
<keyword evidence="2" id="KW-1133">Transmembrane helix</keyword>
<dbReference type="RefSeq" id="WP_248864759.1">
    <property type="nucleotide sequence ID" value="NZ_CP086322.1"/>
</dbReference>
<feature type="region of interest" description="Disordered" evidence="1">
    <location>
        <begin position="32"/>
        <end position="66"/>
    </location>
</feature>
<reference evidence="3" key="1">
    <citation type="submission" date="2021-10" db="EMBL/GenBank/DDBJ databases">
        <title>Streptomyces nigrumlapis sp.nov.,an antimicrobial producing actinobacterium isolated from Black Gobi rocks.</title>
        <authorList>
            <person name="Wen Y."/>
            <person name="Zhang W."/>
            <person name="Liu X.G."/>
        </authorList>
    </citation>
    <scope>NUCLEOTIDE SEQUENCE</scope>
    <source>
        <strain evidence="3">ST13-2-2</strain>
    </source>
</reference>
<keyword evidence="2" id="KW-0472">Membrane</keyword>
<organism evidence="3 4">
    <name type="scientific">Streptomyces halobius</name>
    <dbReference type="NCBI Taxonomy" id="2879846"/>
    <lineage>
        <taxon>Bacteria</taxon>
        <taxon>Bacillati</taxon>
        <taxon>Actinomycetota</taxon>
        <taxon>Actinomycetes</taxon>
        <taxon>Kitasatosporales</taxon>
        <taxon>Streptomycetaceae</taxon>
        <taxon>Streptomyces</taxon>
    </lineage>
</organism>
<feature type="transmembrane region" description="Helical" evidence="2">
    <location>
        <begin position="74"/>
        <end position="101"/>
    </location>
</feature>
<accession>A0ABY4M7Y7</accession>
<dbReference type="EMBL" id="CP086322">
    <property type="protein sequence ID" value="UQA93889.1"/>
    <property type="molecule type" value="Genomic_DNA"/>
</dbReference>
<keyword evidence="2" id="KW-0812">Transmembrane</keyword>
<evidence type="ECO:0000313" key="4">
    <source>
        <dbReference type="Proteomes" id="UP000830115"/>
    </source>
</evidence>
<evidence type="ECO:0000256" key="2">
    <source>
        <dbReference type="SAM" id="Phobius"/>
    </source>
</evidence>
<keyword evidence="4" id="KW-1185">Reference proteome</keyword>
<proteinExistence type="predicted"/>
<feature type="region of interest" description="Disordered" evidence="1">
    <location>
        <begin position="185"/>
        <end position="313"/>
    </location>
</feature>
<protein>
    <submittedName>
        <fullName evidence="3">Type VI secretion protein</fullName>
    </submittedName>
</protein>
<feature type="compositionally biased region" description="Gly residues" evidence="1">
    <location>
        <begin position="42"/>
        <end position="53"/>
    </location>
</feature>
<dbReference type="Proteomes" id="UP000830115">
    <property type="component" value="Chromosome"/>
</dbReference>
<evidence type="ECO:0000256" key="1">
    <source>
        <dbReference type="SAM" id="MobiDB-lite"/>
    </source>
</evidence>
<feature type="compositionally biased region" description="Basic and acidic residues" evidence="1">
    <location>
        <begin position="185"/>
        <end position="210"/>
    </location>
</feature>
<feature type="compositionally biased region" description="Low complexity" evidence="1">
    <location>
        <begin position="237"/>
        <end position="251"/>
    </location>
</feature>
<feature type="compositionally biased region" description="Pro residues" evidence="1">
    <location>
        <begin position="252"/>
        <end position="275"/>
    </location>
</feature>
<feature type="compositionally biased region" description="Basic and acidic residues" evidence="1">
    <location>
        <begin position="54"/>
        <end position="66"/>
    </location>
</feature>
<gene>
    <name evidence="3" type="ORF">K9S39_20215</name>
</gene>
<feature type="transmembrane region" description="Helical" evidence="2">
    <location>
        <begin position="145"/>
        <end position="169"/>
    </location>
</feature>
<evidence type="ECO:0000313" key="3">
    <source>
        <dbReference type="EMBL" id="UQA93889.1"/>
    </source>
</evidence>
<sequence length="627" mass="65617">MSHGYGRGPGNGRDGYGTYGGGNGYDRRDGYAAYGGRDGRGGRGAYGGRSGRGGGDERDGGGGRGGRERGIPDALLVGLLAFLLGLTLLVWTATGLAGLVAHGAWPDHVTYTRTPMALRHLVSAPHNLTAAWPDTPAEQLSGYGLFWGILIGELMVLLVLTIFTLGTITRYRAVRAARREAEREARREAAREAREGPRETGRDASEEPARDAAPGAGQEVAREMSREPAQGARETAGEATGAGAAAAASPAPASPAPAPAPPSDTAAPTPPPATGPTPASLHKPETAQPPSPGDTALPEQRTEPPAAATTSLGLQLTLPRLQFSSHRTTARAAALAAATAAEGPLIVATTDPALWSETKDSRAKLGPMLTYDPTHRLDTPARLRWSPTSGCEDTATATARAAALLAPVRPASALDSAVADAAQTLLRCWLHAAAVDGRPFRQLHRWAHATGAAQEPVRILRTDTKASAGQAGELESVLTAHPERREIATELVNRALSSLSSIHIRDACTPLRADSLLLESFVNEGGTLYVVGESIEDPRTDPGAMPLLTALLSSVVEHGRRMAERSSDGRLDPPLTLVLDDIAALAPLPALPALLETDGTRGLLTLATMRSQEQARARWPHHPLPMP</sequence>